<feature type="chain" id="PRO_5004878463" description="Exported alkaline phosphatase" evidence="1">
    <location>
        <begin position="18"/>
        <end position="621"/>
    </location>
</feature>
<dbReference type="AlphaFoldDB" id="W6M5I1"/>
<organism evidence="2 3">
    <name type="scientific">Candidatus Competibacter denitrificans Run_A_D11</name>
    <dbReference type="NCBI Taxonomy" id="1400863"/>
    <lineage>
        <taxon>Bacteria</taxon>
        <taxon>Pseudomonadati</taxon>
        <taxon>Pseudomonadota</taxon>
        <taxon>Gammaproteobacteria</taxon>
        <taxon>Candidatus Competibacteraceae</taxon>
        <taxon>Candidatus Competibacter</taxon>
    </lineage>
</organism>
<gene>
    <name evidence="2" type="ORF">BN873_390007</name>
</gene>
<dbReference type="PROSITE" id="PS51257">
    <property type="entry name" value="PROKAR_LIPOPROTEIN"/>
    <property type="match status" value="1"/>
</dbReference>
<dbReference type="Pfam" id="PF05787">
    <property type="entry name" value="PhoX"/>
    <property type="match status" value="1"/>
</dbReference>
<dbReference type="OrthoDB" id="9801383at2"/>
<sequence>MNVKLLAVGLLAGLGVAACGGSDSNDSPVKTLKSVDFTETPVPTTADEMAKTYSKSTVKLSYTDGTVVEKPLAYHTLFSVKDKISEVKGQKYPAGQLYNYKMEPLLDPMGNPVVAETPDANSLLNIGGKLFLVTHYEYDWILSDGSEAFKTPGWYTRSPMSMTLSDITQASDGTLSATKVRPIDFSGVNGLWIPCNGSQTPWNTHLGSEEDYDLIYNPLDSKNYATTTAGLKALREQYFKGEREANPYHYGIIPEVTIKADGSTSVVKHYAMSRGTWEMSQLMPDGRTAYLGDDGAHVQMTMFVADKYGDLSAGTVYTAKWSQTSDQNGGSANLTWIKLGHGTDAEIKALAEKLTFNDIFSAVAPSNGQCPTGYQRVRAGSSADECLTLKPGMEKAAAFLETRRYTALLGGTTEWTKMEGIAVNGKDKKVYLAMSRIESSMRSDPTEPADHIKLPENKAGATYTLDLKGAIKDTQGNAIDSEWVAVKMYVEPKLLGKPITADASGNTADVNTIANTDNLFFSEKMRTLFIGEDSGMHVNNFVWAYNVDTQKLTRILTLTAGAESTGLKVYDNVNGYAYITSNAQHWGDFTSTTSASLKTQLTPMIDKFYAPVGYIGGIPGL</sequence>
<dbReference type="Proteomes" id="UP000035760">
    <property type="component" value="Unassembled WGS sequence"/>
</dbReference>
<comment type="caution">
    <text evidence="2">The sequence shown here is derived from an EMBL/GenBank/DDBJ whole genome shotgun (WGS) entry which is preliminary data.</text>
</comment>
<evidence type="ECO:0008006" key="4">
    <source>
        <dbReference type="Google" id="ProtNLM"/>
    </source>
</evidence>
<keyword evidence="1" id="KW-0732">Signal</keyword>
<dbReference type="EMBL" id="CBTJ020000046">
    <property type="protein sequence ID" value="CDI03131.1"/>
    <property type="molecule type" value="Genomic_DNA"/>
</dbReference>
<dbReference type="InterPro" id="IPR008557">
    <property type="entry name" value="PhoX"/>
</dbReference>
<dbReference type="STRING" id="1400863.BN873_390007"/>
<evidence type="ECO:0000313" key="2">
    <source>
        <dbReference type="EMBL" id="CDI03131.1"/>
    </source>
</evidence>
<evidence type="ECO:0000256" key="1">
    <source>
        <dbReference type="SAM" id="SignalP"/>
    </source>
</evidence>
<accession>W6M5I1</accession>
<name>W6M5I1_9GAMM</name>
<reference evidence="2" key="2">
    <citation type="submission" date="2014-03" db="EMBL/GenBank/DDBJ databases">
        <title>Candidatus Competibacter-lineage genomes retrieved from metagenomes reveal functional metabolic diversity.</title>
        <authorList>
            <person name="McIlroy S.J."/>
            <person name="Albertsen M."/>
            <person name="Andresen E.K."/>
            <person name="Saunders A.M."/>
            <person name="Kristiansen R."/>
            <person name="Stokholm-Bjerregaard M."/>
            <person name="Nielsen K.L."/>
            <person name="Nielsen P.H."/>
        </authorList>
    </citation>
    <scope>NUCLEOTIDE SEQUENCE</scope>
    <source>
        <strain evidence="2">Run_A_D11</strain>
    </source>
</reference>
<proteinExistence type="predicted"/>
<protein>
    <recommendedName>
        <fullName evidence="4">Exported alkaline phosphatase</fullName>
    </recommendedName>
</protein>
<dbReference type="PANTHER" id="PTHR35399:SF2">
    <property type="entry name" value="DUF839 DOMAIN-CONTAINING PROTEIN"/>
    <property type="match status" value="1"/>
</dbReference>
<reference evidence="2" key="1">
    <citation type="submission" date="2013-07" db="EMBL/GenBank/DDBJ databases">
        <authorList>
            <person name="McIlroy S."/>
        </authorList>
    </citation>
    <scope>NUCLEOTIDE SEQUENCE [LARGE SCALE GENOMIC DNA]</scope>
    <source>
        <strain evidence="2">Run_A_D11</strain>
    </source>
</reference>
<dbReference type="RefSeq" id="WP_048673658.1">
    <property type="nucleotide sequence ID" value="NZ_CBTJ020000046.1"/>
</dbReference>
<feature type="signal peptide" evidence="1">
    <location>
        <begin position="1"/>
        <end position="17"/>
    </location>
</feature>
<dbReference type="PANTHER" id="PTHR35399">
    <property type="entry name" value="SLR8030 PROTEIN"/>
    <property type="match status" value="1"/>
</dbReference>
<evidence type="ECO:0000313" key="3">
    <source>
        <dbReference type="Proteomes" id="UP000035760"/>
    </source>
</evidence>
<keyword evidence="3" id="KW-1185">Reference proteome</keyword>